<dbReference type="AlphaFoldDB" id="A0A1H1GHP9"/>
<evidence type="ECO:0000313" key="1">
    <source>
        <dbReference type="EMBL" id="SDR12428.1"/>
    </source>
</evidence>
<organism evidence="1 2">
    <name type="scientific">Natronobacterium texcoconense</name>
    <dbReference type="NCBI Taxonomy" id="1095778"/>
    <lineage>
        <taxon>Archaea</taxon>
        <taxon>Methanobacteriati</taxon>
        <taxon>Methanobacteriota</taxon>
        <taxon>Stenosarchaea group</taxon>
        <taxon>Halobacteria</taxon>
        <taxon>Halobacteriales</taxon>
        <taxon>Natrialbaceae</taxon>
        <taxon>Natronobacterium</taxon>
    </lineage>
</organism>
<dbReference type="EMBL" id="FNLC01000002">
    <property type="protein sequence ID" value="SDR12428.1"/>
    <property type="molecule type" value="Genomic_DNA"/>
</dbReference>
<evidence type="ECO:0000313" key="2">
    <source>
        <dbReference type="Proteomes" id="UP000198848"/>
    </source>
</evidence>
<dbReference type="STRING" id="1095778.SAMN04489842_2426"/>
<accession>A0A1H1GHP9</accession>
<keyword evidence="2" id="KW-1185">Reference proteome</keyword>
<sequence>MNGLLSRAIDQIKSDGVSGLINGALSFVSSGEARYKIIGSIPGTTSIIRSYVSIGHEIFPGQYTDANPFKLLWISPTCIQYEISGRNHYLRRFGRVYDGNWDQDLDEISHNTVYKAFDKRFNDGKDWEETEYYRKLRAKIVDGKSTRAGHSQSELQQYFGDLETLYENIVDNGYQTQSELEETAPKRTRVKNMDAPIPSMNEIGVCIGRDGTLIHRYRGAHRLAVAKTAGIDAVPVQVLSRHKQWQCIRDTFRDARTLDDVDQEYRSHYGHPDLEDVAPETD</sequence>
<protein>
    <recommendedName>
        <fullName evidence="3">ParB-like nuclease domain-containing protein</fullName>
    </recommendedName>
</protein>
<evidence type="ECO:0008006" key="3">
    <source>
        <dbReference type="Google" id="ProtNLM"/>
    </source>
</evidence>
<gene>
    <name evidence="1" type="ORF">SAMN04489842_2426</name>
</gene>
<reference evidence="2" key="1">
    <citation type="submission" date="2016-10" db="EMBL/GenBank/DDBJ databases">
        <authorList>
            <person name="Varghese N."/>
            <person name="Submissions S."/>
        </authorList>
    </citation>
    <scope>NUCLEOTIDE SEQUENCE [LARGE SCALE GENOMIC DNA]</scope>
    <source>
        <strain evidence="2">DSM 24767</strain>
    </source>
</reference>
<name>A0A1H1GHP9_NATTX</name>
<dbReference type="Proteomes" id="UP000198848">
    <property type="component" value="Unassembled WGS sequence"/>
</dbReference>
<proteinExistence type="predicted"/>